<dbReference type="InterPro" id="IPR036305">
    <property type="entry name" value="RGS_sf"/>
</dbReference>
<feature type="active site" description="Proton acceptor" evidence="17">
    <location>
        <position position="320"/>
    </location>
</feature>
<keyword evidence="8 18" id="KW-0547">Nucleotide-binding</keyword>
<evidence type="ECO:0000256" key="4">
    <source>
        <dbReference type="ARBA" id="ARBA00022527"/>
    </source>
</evidence>
<keyword evidence="12" id="KW-0636">Prenylation</keyword>
<dbReference type="STRING" id="7757.ENSPMAP00000003090"/>
<evidence type="ECO:0000256" key="7">
    <source>
        <dbReference type="ARBA" id="ARBA00022679"/>
    </source>
</evidence>
<evidence type="ECO:0000256" key="2">
    <source>
        <dbReference type="ARBA" id="ARBA00009793"/>
    </source>
</evidence>
<dbReference type="Pfam" id="PF00069">
    <property type="entry name" value="Pkinase"/>
    <property type="match status" value="1"/>
</dbReference>
<dbReference type="InterPro" id="IPR000719">
    <property type="entry name" value="Prot_kinase_dom"/>
</dbReference>
<evidence type="ECO:0000256" key="13">
    <source>
        <dbReference type="ARBA" id="ARBA00023305"/>
    </source>
</evidence>
<keyword evidence="7 18" id="KW-0808">Transferase</keyword>
<dbReference type="InterPro" id="IPR008271">
    <property type="entry name" value="Ser/Thr_kinase_AS"/>
</dbReference>
<comment type="subcellular location">
    <subcellularLocation>
        <location evidence="1">Membrane</location>
        <topology evidence="1">Lipid-anchor</topology>
    </subcellularLocation>
</comment>
<name>S4RD08_PETMA</name>
<keyword evidence="13" id="KW-0844">Vision</keyword>
<evidence type="ECO:0000259" key="19">
    <source>
        <dbReference type="PROSITE" id="PS50011"/>
    </source>
</evidence>
<dbReference type="InterPro" id="IPR000239">
    <property type="entry name" value="GPCR_kinase"/>
</dbReference>
<dbReference type="Gene3D" id="3.30.200.20">
    <property type="entry name" value="Phosphorylase Kinase, domain 1"/>
    <property type="match status" value="1"/>
</dbReference>
<dbReference type="InterPro" id="IPR044926">
    <property type="entry name" value="RGS_subdomain_2"/>
</dbReference>
<evidence type="ECO:0000256" key="3">
    <source>
        <dbReference type="ARBA" id="ARBA00022481"/>
    </source>
</evidence>
<protein>
    <recommendedName>
        <fullName evidence="18">G protein-coupled receptor kinase</fullName>
        <ecNumber evidence="18">2.7.11.-</ecNumber>
    </recommendedName>
</protein>
<proteinExistence type="inferred from homology"/>
<keyword evidence="4 18" id="KW-0723">Serine/threonine-protein kinase</keyword>
<evidence type="ECO:0000256" key="18">
    <source>
        <dbReference type="RuleBase" id="RU000308"/>
    </source>
</evidence>
<evidence type="ECO:0000256" key="1">
    <source>
        <dbReference type="ARBA" id="ARBA00004635"/>
    </source>
</evidence>
<evidence type="ECO:0000256" key="8">
    <source>
        <dbReference type="ARBA" id="ARBA00022741"/>
    </source>
</evidence>
<dbReference type="PANTHER" id="PTHR24355:SF12">
    <property type="entry name" value="RHODOPSIN KINASE GRK7"/>
    <property type="match status" value="1"/>
</dbReference>
<dbReference type="FunFam" id="1.10.510.10:FF:000074">
    <property type="entry name" value="G protein-coupled receptor kinase"/>
    <property type="match status" value="1"/>
</dbReference>
<dbReference type="InterPro" id="IPR016137">
    <property type="entry name" value="RGS"/>
</dbReference>
<dbReference type="OMA" id="MKITERA"/>
<dbReference type="GeneTree" id="ENSGT00940000160511"/>
<dbReference type="Ensembl" id="ENSPMAT00000003105.1">
    <property type="protein sequence ID" value="ENSPMAP00000003090.1"/>
    <property type="gene ID" value="ENSPMAG00000002835.1"/>
</dbReference>
<reference evidence="22" key="1">
    <citation type="submission" date="2025-08" db="UniProtKB">
        <authorList>
            <consortium name="Ensembl"/>
        </authorList>
    </citation>
    <scope>IDENTIFICATION</scope>
</reference>
<keyword evidence="3" id="KW-0488">Methylation</keyword>
<evidence type="ECO:0000256" key="14">
    <source>
        <dbReference type="ARBA" id="ARBA00037736"/>
    </source>
</evidence>
<evidence type="ECO:0000256" key="10">
    <source>
        <dbReference type="ARBA" id="ARBA00022840"/>
    </source>
</evidence>
<dbReference type="HOGENOM" id="CLU_000288_63_41_1"/>
<feature type="domain" description="Protein kinase" evidence="19">
    <location>
        <begin position="172"/>
        <end position="458"/>
    </location>
</feature>
<evidence type="ECO:0000256" key="15">
    <source>
        <dbReference type="ARBA" id="ARBA00048717"/>
    </source>
</evidence>
<dbReference type="SUPFAM" id="SSF48097">
    <property type="entry name" value="Regulator of G-protein signaling, RGS"/>
    <property type="match status" value="1"/>
</dbReference>
<dbReference type="AlphaFoldDB" id="S4RD08"/>
<dbReference type="GO" id="GO:0005524">
    <property type="term" value="F:ATP binding"/>
    <property type="evidence" value="ECO:0007669"/>
    <property type="project" value="UniProtKB-KW"/>
</dbReference>
<evidence type="ECO:0000256" key="5">
    <source>
        <dbReference type="ARBA" id="ARBA00022553"/>
    </source>
</evidence>
<dbReference type="PROSITE" id="PS51285">
    <property type="entry name" value="AGC_KINASE_CTER"/>
    <property type="match status" value="1"/>
</dbReference>
<sequence>MCDMDCLDNLIANTAYLEARKSGDGGTRDKARRSIVLPTLTQCRSLRKTIPDSSVDYGSVCEAQPIGRRFFREFLDSQPQYSSVAAFADAATKFELAEDDGGGGGRGAMLDEALAFMRRDSGERPAFVSESLAATAGSSDAAEREAAIALAKREMRTFLSGAPFRGDNFRYYRQCLAVKTDRRTEVMQKYFHPHLKGSKTPHSECTCFVCAMQAKMSGKMYACKKLDKKRLKKKNGEKMALLEKELLEMVNSAFVVQLAYAYETKTHLCLTMSLMNGGDLKYHIYEMGELGLEMERVLFYAAQITCGMQHLHALRIIYRDMKPENVLLDEAGHCRLSDLGLAVLLKDDGMKITERAGTNGYMAPEVINGEGYTYSCDWFSLGCTIYEMIAGRTPFKGHKEKVTKDEVRRRTLEDNVAYLHRNFCPNSKNICDQLLAKKPANRLGCRGDDDNPRKHPYFQSINFFRLEAGLVNPPFVPDPGKVYAKDISDIMEFSEAKGIEINEKDQMFYSKFSTGCIPATWQEEMIETGLFEELNDPNRVVDVEKGHMSNGNRSSTCILL</sequence>
<keyword evidence="5" id="KW-0597">Phosphoprotein</keyword>
<dbReference type="EC" id="2.7.11.-" evidence="18"/>
<keyword evidence="10 18" id="KW-0067">ATP-binding</keyword>
<comment type="function">
    <text evidence="14">Retina-specific kinase involved in the shutoff of the photoresponse and adaptation to changing light conditions via cone opsin phosphorylation, including rhodopsin (RHO).</text>
</comment>
<dbReference type="InterPro" id="IPR000961">
    <property type="entry name" value="AGC-kinase_C"/>
</dbReference>
<evidence type="ECO:0000259" key="21">
    <source>
        <dbReference type="PROSITE" id="PS51285"/>
    </source>
</evidence>
<dbReference type="InterPro" id="IPR011009">
    <property type="entry name" value="Kinase-like_dom_sf"/>
</dbReference>
<feature type="domain" description="RGS" evidence="20">
    <location>
        <begin position="64"/>
        <end position="99"/>
    </location>
</feature>
<dbReference type="GO" id="GO:0007601">
    <property type="term" value="P:visual perception"/>
    <property type="evidence" value="ECO:0007669"/>
    <property type="project" value="UniProtKB-KW"/>
</dbReference>
<keyword evidence="9 18" id="KW-0418">Kinase</keyword>
<evidence type="ECO:0000313" key="22">
    <source>
        <dbReference type="Ensembl" id="ENSPMAP00000003090.1"/>
    </source>
</evidence>
<dbReference type="GO" id="GO:0005737">
    <property type="term" value="C:cytoplasm"/>
    <property type="evidence" value="ECO:0007669"/>
    <property type="project" value="TreeGrafter"/>
</dbReference>
<dbReference type="Gene3D" id="1.10.510.10">
    <property type="entry name" value="Transferase(Phosphotransferase) domain 1"/>
    <property type="match status" value="1"/>
</dbReference>
<dbReference type="GO" id="GO:0050254">
    <property type="term" value="F:rhodopsin kinase activity"/>
    <property type="evidence" value="ECO:0007669"/>
    <property type="project" value="UniProtKB-EC"/>
</dbReference>
<keyword evidence="6" id="KW-0716">Sensory transduction</keyword>
<evidence type="ECO:0000256" key="16">
    <source>
        <dbReference type="ARBA" id="ARBA00049249"/>
    </source>
</evidence>
<dbReference type="GO" id="GO:0009966">
    <property type="term" value="P:regulation of signal transduction"/>
    <property type="evidence" value="ECO:0007669"/>
    <property type="project" value="TreeGrafter"/>
</dbReference>
<dbReference type="PROSITE" id="PS00108">
    <property type="entry name" value="PROTEIN_KINASE_ST"/>
    <property type="match status" value="1"/>
</dbReference>
<evidence type="ECO:0000256" key="9">
    <source>
        <dbReference type="ARBA" id="ARBA00022777"/>
    </source>
</evidence>
<comment type="catalytic activity">
    <reaction evidence="16">
        <text>L-seryl-[rhodopsin] + ATP = O-phospho-L-seryl-[rhodopsin] + ADP + H(+)</text>
        <dbReference type="Rhea" id="RHEA:23356"/>
        <dbReference type="Rhea" id="RHEA-COMP:14594"/>
        <dbReference type="Rhea" id="RHEA-COMP:14595"/>
        <dbReference type="ChEBI" id="CHEBI:15378"/>
        <dbReference type="ChEBI" id="CHEBI:29999"/>
        <dbReference type="ChEBI" id="CHEBI:30616"/>
        <dbReference type="ChEBI" id="CHEBI:83421"/>
        <dbReference type="ChEBI" id="CHEBI:456216"/>
        <dbReference type="EC" id="2.7.11.14"/>
    </reaction>
</comment>
<reference evidence="22" key="2">
    <citation type="submission" date="2025-09" db="UniProtKB">
        <authorList>
            <consortium name="Ensembl"/>
        </authorList>
    </citation>
    <scope>IDENTIFICATION</scope>
</reference>
<dbReference type="Gene3D" id="1.10.167.10">
    <property type="entry name" value="Regulator of G-protein Signalling 4, domain 2"/>
    <property type="match status" value="1"/>
</dbReference>
<keyword evidence="11" id="KW-0472">Membrane</keyword>
<dbReference type="PRINTS" id="PR00717">
    <property type="entry name" value="GPCRKINASE"/>
</dbReference>
<keyword evidence="12" id="KW-0449">Lipoprotein</keyword>
<organism evidence="22">
    <name type="scientific">Petromyzon marinus</name>
    <name type="common">Sea lamprey</name>
    <dbReference type="NCBI Taxonomy" id="7757"/>
    <lineage>
        <taxon>Eukaryota</taxon>
        <taxon>Metazoa</taxon>
        <taxon>Chordata</taxon>
        <taxon>Craniata</taxon>
        <taxon>Vertebrata</taxon>
        <taxon>Cyclostomata</taxon>
        <taxon>Hyperoartia</taxon>
        <taxon>Petromyzontiformes</taxon>
        <taxon>Petromyzontidae</taxon>
        <taxon>Petromyzon</taxon>
    </lineage>
</organism>
<evidence type="ECO:0000256" key="17">
    <source>
        <dbReference type="PIRSR" id="PIRSR600239-51"/>
    </source>
</evidence>
<dbReference type="SMART" id="SM00133">
    <property type="entry name" value="S_TK_X"/>
    <property type="match status" value="1"/>
</dbReference>
<comment type="catalytic activity">
    <reaction evidence="15">
        <text>L-threonyl-[rhodopsin] + ATP = O-phospho-L-threonyl-[rhodopsin] + ADP + H(+)</text>
        <dbReference type="Rhea" id="RHEA:56552"/>
        <dbReference type="Rhea" id="RHEA-COMP:14596"/>
        <dbReference type="Rhea" id="RHEA-COMP:14597"/>
        <dbReference type="ChEBI" id="CHEBI:15378"/>
        <dbReference type="ChEBI" id="CHEBI:30013"/>
        <dbReference type="ChEBI" id="CHEBI:30616"/>
        <dbReference type="ChEBI" id="CHEBI:61977"/>
        <dbReference type="ChEBI" id="CHEBI:456216"/>
        <dbReference type="EC" id="2.7.11.14"/>
    </reaction>
</comment>
<dbReference type="PROSITE" id="PS50132">
    <property type="entry name" value="RGS"/>
    <property type="match status" value="1"/>
</dbReference>
<dbReference type="GO" id="GO:0016020">
    <property type="term" value="C:membrane"/>
    <property type="evidence" value="ECO:0007669"/>
    <property type="project" value="UniProtKB-SubCell"/>
</dbReference>
<evidence type="ECO:0000259" key="20">
    <source>
        <dbReference type="PROSITE" id="PS50132"/>
    </source>
</evidence>
<evidence type="ECO:0000256" key="6">
    <source>
        <dbReference type="ARBA" id="ARBA00022606"/>
    </source>
</evidence>
<dbReference type="SMART" id="SM00220">
    <property type="entry name" value="S_TKc"/>
    <property type="match status" value="1"/>
</dbReference>
<dbReference type="PANTHER" id="PTHR24355">
    <property type="entry name" value="G PROTEIN-COUPLED RECEPTOR KINASE/RIBOSOMAL PROTEIN S6 KINASE"/>
    <property type="match status" value="1"/>
</dbReference>
<comment type="similarity">
    <text evidence="2 18">Belongs to the protein kinase superfamily. AGC Ser/Thr protein kinase family. GPRK subfamily.</text>
</comment>
<feature type="domain" description="AGC-kinase C-terminal" evidence="21">
    <location>
        <begin position="459"/>
        <end position="524"/>
    </location>
</feature>
<accession>S4RD08</accession>
<evidence type="ECO:0000256" key="11">
    <source>
        <dbReference type="ARBA" id="ARBA00023136"/>
    </source>
</evidence>
<dbReference type="GO" id="GO:0007165">
    <property type="term" value="P:signal transduction"/>
    <property type="evidence" value="ECO:0007669"/>
    <property type="project" value="InterPro"/>
</dbReference>
<dbReference type="SUPFAM" id="SSF56112">
    <property type="entry name" value="Protein kinase-like (PK-like)"/>
    <property type="match status" value="1"/>
</dbReference>
<evidence type="ECO:0000256" key="12">
    <source>
        <dbReference type="ARBA" id="ARBA00023289"/>
    </source>
</evidence>
<dbReference type="PROSITE" id="PS50011">
    <property type="entry name" value="PROTEIN_KINASE_DOM"/>
    <property type="match status" value="1"/>
</dbReference>